<dbReference type="SUPFAM" id="SSF55729">
    <property type="entry name" value="Acyl-CoA N-acyltransferases (Nat)"/>
    <property type="match status" value="1"/>
</dbReference>
<dbReference type="InterPro" id="IPR039968">
    <property type="entry name" value="BcerS-like"/>
</dbReference>
<dbReference type="PANTHER" id="PTHR41368">
    <property type="entry name" value="PROTEIN YGHO"/>
    <property type="match status" value="1"/>
</dbReference>
<dbReference type="PROSITE" id="PS51186">
    <property type="entry name" value="GNAT"/>
    <property type="match status" value="1"/>
</dbReference>
<accession>A0A345YHC2</accession>
<dbReference type="InterPro" id="IPR000182">
    <property type="entry name" value="GNAT_dom"/>
</dbReference>
<gene>
    <name evidence="2" type="ORF">DVR09_14295</name>
</gene>
<feature type="domain" description="N-acetyltransferase" evidence="1">
    <location>
        <begin position="6"/>
        <end position="195"/>
    </location>
</feature>
<dbReference type="AlphaFoldDB" id="A0A345YHC2"/>
<dbReference type="RefSeq" id="WP_115417639.1">
    <property type="nucleotide sequence ID" value="NZ_CP031357.1"/>
</dbReference>
<sequence>MSDANVVIEAVEGKKGRAEFVDIGRALAAREPHSVPQLRSEQLELVDPGKNPFFGHASHQLFIARRKGRPVGRISAHIDHLALELPREQGFGPGAGMFGYFDAEDEGAAHALLAAAERWLRAQGMTRAIGPISMSIWEEPGLLVKGQDHAPLIMMGHHPAIYRQWIESAGYARAKTLLTYDLDVSGDFPPLVRRIVQSGQRNKRITVRPVDTKRWDEEVEVILSILNDAWSNNWGFVPFTSEEIAYAGKKLKPIIHEEINLVAELDGRPVAFMLTFPDVNRVLRKVNGKLFPFGWFHLLRWMRKPIGADMRVPLMGVLKELHNSRLASQLAFMMISQIRDTATRLYGTQRAEIGWILDDNKGMMAIADAIESSVNREYAIYERPIAD</sequence>
<dbReference type="Gene3D" id="3.40.630.30">
    <property type="match status" value="1"/>
</dbReference>
<dbReference type="GO" id="GO:0016747">
    <property type="term" value="F:acyltransferase activity, transferring groups other than amino-acyl groups"/>
    <property type="evidence" value="ECO:0007669"/>
    <property type="project" value="InterPro"/>
</dbReference>
<dbReference type="InterPro" id="IPR016181">
    <property type="entry name" value="Acyl_CoA_acyltransferase"/>
</dbReference>
<keyword evidence="2" id="KW-0808">Transferase</keyword>
<dbReference type="EMBL" id="CP031357">
    <property type="protein sequence ID" value="AXK43324.1"/>
    <property type="molecule type" value="Genomic_DNA"/>
</dbReference>
<reference evidence="3" key="1">
    <citation type="submission" date="2018-07" db="EMBL/GenBank/DDBJ databases">
        <title>Genome sequence of Erythrobacter strain YH-07, an antagonistic bacterium isolated from Yellow Sea.</title>
        <authorList>
            <person name="Tang T."/>
            <person name="Liu Q."/>
            <person name="Sun X."/>
        </authorList>
    </citation>
    <scope>NUCLEOTIDE SEQUENCE [LARGE SCALE GENOMIC DNA]</scope>
    <source>
        <strain evidence="3">YH-07</strain>
    </source>
</reference>
<protein>
    <submittedName>
        <fullName evidence="2">N-acetyltransferase</fullName>
    </submittedName>
</protein>
<proteinExistence type="predicted"/>
<evidence type="ECO:0000313" key="2">
    <source>
        <dbReference type="EMBL" id="AXK43324.1"/>
    </source>
</evidence>
<dbReference type="OrthoDB" id="9806005at2"/>
<dbReference type="Proteomes" id="UP000254508">
    <property type="component" value="Chromosome"/>
</dbReference>
<name>A0A345YHC2_9SPHN</name>
<evidence type="ECO:0000313" key="3">
    <source>
        <dbReference type="Proteomes" id="UP000254508"/>
    </source>
</evidence>
<dbReference type="KEGG" id="err:DVR09_14295"/>
<evidence type="ECO:0000259" key="1">
    <source>
        <dbReference type="PROSITE" id="PS51186"/>
    </source>
</evidence>
<organism evidence="2 3">
    <name type="scientific">Erythrobacter aureus</name>
    <dbReference type="NCBI Taxonomy" id="2182384"/>
    <lineage>
        <taxon>Bacteria</taxon>
        <taxon>Pseudomonadati</taxon>
        <taxon>Pseudomonadota</taxon>
        <taxon>Alphaproteobacteria</taxon>
        <taxon>Sphingomonadales</taxon>
        <taxon>Erythrobacteraceae</taxon>
        <taxon>Erythrobacter/Porphyrobacter group</taxon>
        <taxon>Erythrobacter</taxon>
    </lineage>
</organism>
<dbReference type="PANTHER" id="PTHR41368:SF1">
    <property type="entry name" value="PROTEIN YGHO"/>
    <property type="match status" value="1"/>
</dbReference>
<keyword evidence="3" id="KW-1185">Reference proteome</keyword>